<dbReference type="Pfam" id="PF07593">
    <property type="entry name" value="UnbV_ASPIC"/>
    <property type="match status" value="1"/>
</dbReference>
<feature type="region of interest" description="Disordered" evidence="2">
    <location>
        <begin position="586"/>
        <end position="606"/>
    </location>
</feature>
<dbReference type="PANTHER" id="PTHR16026:SF0">
    <property type="entry name" value="CARTILAGE ACIDIC PROTEIN 1"/>
    <property type="match status" value="1"/>
</dbReference>
<dbReference type="AlphaFoldDB" id="A0A517XM43"/>
<dbReference type="OrthoDB" id="5287961at2"/>
<dbReference type="SUPFAM" id="SSF69318">
    <property type="entry name" value="Integrin alpha N-terminal domain"/>
    <property type="match status" value="2"/>
</dbReference>
<evidence type="ECO:0000256" key="1">
    <source>
        <dbReference type="ARBA" id="ARBA00022729"/>
    </source>
</evidence>
<protein>
    <submittedName>
        <fullName evidence="4">ASPIC and UnbV</fullName>
    </submittedName>
</protein>
<organism evidence="4 5">
    <name type="scientific">Urbifossiella limnaea</name>
    <dbReference type="NCBI Taxonomy" id="2528023"/>
    <lineage>
        <taxon>Bacteria</taxon>
        <taxon>Pseudomonadati</taxon>
        <taxon>Planctomycetota</taxon>
        <taxon>Planctomycetia</taxon>
        <taxon>Gemmatales</taxon>
        <taxon>Gemmataceae</taxon>
        <taxon>Urbifossiella</taxon>
    </lineage>
</organism>
<evidence type="ECO:0000259" key="3">
    <source>
        <dbReference type="Pfam" id="PF07593"/>
    </source>
</evidence>
<dbReference type="Pfam" id="PF13517">
    <property type="entry name" value="FG-GAP_3"/>
    <property type="match status" value="2"/>
</dbReference>
<dbReference type="PANTHER" id="PTHR16026">
    <property type="entry name" value="CARTILAGE ACIDIC PROTEIN 1"/>
    <property type="match status" value="1"/>
</dbReference>
<evidence type="ECO:0000256" key="2">
    <source>
        <dbReference type="SAM" id="MobiDB-lite"/>
    </source>
</evidence>
<keyword evidence="5" id="KW-1185">Reference proteome</keyword>
<dbReference type="InterPro" id="IPR011519">
    <property type="entry name" value="UnbV_ASPIC"/>
</dbReference>
<dbReference type="InterPro" id="IPR013517">
    <property type="entry name" value="FG-GAP"/>
</dbReference>
<proteinExistence type="predicted"/>
<sequence length="606" mass="64922">MSQPVKQAILGVFLLGLFGAVVYLNRDARAEGGLDPAEALKRYGFHLADTAAERGIDFQHESPTLDAQLAHIMPIVAGMGAGVSVVDFDNDGHLDLYVVTGKEGGLNRLYRNRGDGSFVDVAAAAGVADVNRPGTGVSMGSVWADYDNDGFPDLLVYKWGKPELFRNVGGTRFERVTDRAGLPAWLNANSACWLDFDRDGRLDLFIAGYWRDDFDLWHLATTEVMPESFEYATNGGKKYLLRNRGDGTFEDVTAKAGITSTRWTLGVVAADLCGTGYPDIVLANDYGVSEFYANKGNGTFEEVGAKAGVGVAPKSGMNANLGDVHNQGRLAIYVSNISEPGNLVQGNNLWVPTGRTADGLPRYVNQADALNVARGGWSWGARFGDLNNDGRLDLFLANGYISADRARSYWFDYGKIAGGLKGLIRDARFWPPIAGQSLSGFQPKCVWLNKGGGFVDVAAAVGVTDTHDGRGVALGDLSNRGVLDVVVANQGGPLLVYSNTVAPGRDWVQFRLTGGARPGREAGWSNRDAVGAEVRLTWRAGGQTVEQVQAVTAGDGYASQTMFRLHFGLGADTAVEKAVIRWPSGRTQTVPAPRPGVLHSIEEPGP</sequence>
<dbReference type="EMBL" id="CP036273">
    <property type="protein sequence ID" value="QDU18546.1"/>
    <property type="molecule type" value="Genomic_DNA"/>
</dbReference>
<dbReference type="Gene3D" id="2.130.10.130">
    <property type="entry name" value="Integrin alpha, N-terminal"/>
    <property type="match status" value="3"/>
</dbReference>
<feature type="domain" description="ASPIC/UnbV" evidence="3">
    <location>
        <begin position="529"/>
        <end position="593"/>
    </location>
</feature>
<reference evidence="4 5" key="1">
    <citation type="submission" date="2019-02" db="EMBL/GenBank/DDBJ databases">
        <title>Deep-cultivation of Planctomycetes and their phenomic and genomic characterization uncovers novel biology.</title>
        <authorList>
            <person name="Wiegand S."/>
            <person name="Jogler M."/>
            <person name="Boedeker C."/>
            <person name="Pinto D."/>
            <person name="Vollmers J."/>
            <person name="Rivas-Marin E."/>
            <person name="Kohn T."/>
            <person name="Peeters S.H."/>
            <person name="Heuer A."/>
            <person name="Rast P."/>
            <person name="Oberbeckmann S."/>
            <person name="Bunk B."/>
            <person name="Jeske O."/>
            <person name="Meyerdierks A."/>
            <person name="Storesund J.E."/>
            <person name="Kallscheuer N."/>
            <person name="Luecker S."/>
            <person name="Lage O.M."/>
            <person name="Pohl T."/>
            <person name="Merkel B.J."/>
            <person name="Hornburger P."/>
            <person name="Mueller R.-W."/>
            <person name="Bruemmer F."/>
            <person name="Labrenz M."/>
            <person name="Spormann A.M."/>
            <person name="Op den Camp H."/>
            <person name="Overmann J."/>
            <person name="Amann R."/>
            <person name="Jetten M.S.M."/>
            <person name="Mascher T."/>
            <person name="Medema M.H."/>
            <person name="Devos D.P."/>
            <person name="Kaster A.-K."/>
            <person name="Ovreas L."/>
            <person name="Rohde M."/>
            <person name="Galperin M.Y."/>
            <person name="Jogler C."/>
        </authorList>
    </citation>
    <scope>NUCLEOTIDE SEQUENCE [LARGE SCALE GENOMIC DNA]</scope>
    <source>
        <strain evidence="4 5">ETA_A1</strain>
    </source>
</reference>
<name>A0A517XM43_9BACT</name>
<dbReference type="InterPro" id="IPR028994">
    <property type="entry name" value="Integrin_alpha_N"/>
</dbReference>
<dbReference type="RefSeq" id="WP_145233913.1">
    <property type="nucleotide sequence ID" value="NZ_CP036273.1"/>
</dbReference>
<accession>A0A517XM43</accession>
<dbReference type="Proteomes" id="UP000319576">
    <property type="component" value="Chromosome"/>
</dbReference>
<evidence type="ECO:0000313" key="4">
    <source>
        <dbReference type="EMBL" id="QDU18546.1"/>
    </source>
</evidence>
<keyword evidence="1" id="KW-0732">Signal</keyword>
<evidence type="ECO:0000313" key="5">
    <source>
        <dbReference type="Proteomes" id="UP000319576"/>
    </source>
</evidence>
<dbReference type="InterPro" id="IPR027039">
    <property type="entry name" value="Crtac1"/>
</dbReference>
<gene>
    <name evidence="4" type="ORF">ETAA1_04380</name>
</gene>
<dbReference type="KEGG" id="uli:ETAA1_04380"/>